<dbReference type="InterPro" id="IPR003439">
    <property type="entry name" value="ABC_transporter-like_ATP-bd"/>
</dbReference>
<evidence type="ECO:0000313" key="5">
    <source>
        <dbReference type="EMBL" id="MCF4143272.1"/>
    </source>
</evidence>
<dbReference type="InterPro" id="IPR027417">
    <property type="entry name" value="P-loop_NTPase"/>
</dbReference>
<organism evidence="5 6">
    <name type="scientific">Dethiosulfovibrio marinus</name>
    <dbReference type="NCBI Taxonomy" id="133532"/>
    <lineage>
        <taxon>Bacteria</taxon>
        <taxon>Thermotogati</taxon>
        <taxon>Synergistota</taxon>
        <taxon>Synergistia</taxon>
        <taxon>Synergistales</taxon>
        <taxon>Dethiosulfovibrionaceae</taxon>
        <taxon>Dethiosulfovibrio</taxon>
    </lineage>
</organism>
<feature type="domain" description="ABC transporter" evidence="4">
    <location>
        <begin position="1"/>
        <end position="194"/>
    </location>
</feature>
<dbReference type="InterPro" id="IPR017871">
    <property type="entry name" value="ABC_transporter-like_CS"/>
</dbReference>
<accession>A0ABS9EQ07</accession>
<evidence type="ECO:0000256" key="1">
    <source>
        <dbReference type="ARBA" id="ARBA00022448"/>
    </source>
</evidence>
<evidence type="ECO:0000256" key="3">
    <source>
        <dbReference type="ARBA" id="ARBA00022840"/>
    </source>
</evidence>
<evidence type="ECO:0000313" key="6">
    <source>
        <dbReference type="Proteomes" id="UP001200430"/>
    </source>
</evidence>
<dbReference type="SMART" id="SM00382">
    <property type="entry name" value="AAA"/>
    <property type="match status" value="1"/>
</dbReference>
<dbReference type="PROSITE" id="PS50893">
    <property type="entry name" value="ABC_TRANSPORTER_2"/>
    <property type="match status" value="1"/>
</dbReference>
<dbReference type="Gene3D" id="3.40.50.300">
    <property type="entry name" value="P-loop containing nucleotide triphosphate hydrolases"/>
    <property type="match status" value="1"/>
</dbReference>
<name>A0ABS9EQ07_9BACT</name>
<sequence length="208" mass="22732">MGSFTVVLGKSGCGKTTMLRLMAGLAPPSSGKIVMKGGRSVGVVFQEPRLMPWLSVRKNVELVLDKATENTGRIEEILRQVGLSYFENAMPSQLSGGMSQRVALARALAYEPEILLMDEPFGALDYFTRRKLQQDLSLLVEKRGLTVVLVTHDVEEAIFLASRIVVMGKGRILSVMEDVNSKSMNLQERETLKAGILASLDDDGGSSR</sequence>
<dbReference type="PANTHER" id="PTHR42788:SF13">
    <property type="entry name" value="ALIPHATIC SULFONATES IMPORT ATP-BINDING PROTEIN SSUB"/>
    <property type="match status" value="1"/>
</dbReference>
<gene>
    <name evidence="5" type="ORF">L2W38_10655</name>
</gene>
<reference evidence="5 6" key="1">
    <citation type="submission" date="2022-01" db="EMBL/GenBank/DDBJ databases">
        <title>Dethiosulfovibrio faecalis sp. nov., a novel proteolytic, non-sulfur-reducing bacterium isolated from a marine aquaculture solid waste bioreactor.</title>
        <authorList>
            <person name="Grabowski S."/>
            <person name="Apolinario E."/>
            <person name="Schneider N."/>
            <person name="Marshall C.W."/>
            <person name="Sowers K.R."/>
        </authorList>
    </citation>
    <scope>NUCLEOTIDE SEQUENCE [LARGE SCALE GENOMIC DNA]</scope>
    <source>
        <strain evidence="5 6">DSM 12537</strain>
    </source>
</reference>
<evidence type="ECO:0000259" key="4">
    <source>
        <dbReference type="PROSITE" id="PS50893"/>
    </source>
</evidence>
<keyword evidence="3 5" id="KW-0067">ATP-binding</keyword>
<dbReference type="InterPro" id="IPR050166">
    <property type="entry name" value="ABC_transporter_ATP-bind"/>
</dbReference>
<keyword evidence="1" id="KW-0813">Transport</keyword>
<proteinExistence type="predicted"/>
<dbReference type="PROSITE" id="PS00211">
    <property type="entry name" value="ABC_TRANSPORTER_1"/>
    <property type="match status" value="1"/>
</dbReference>
<keyword evidence="6" id="KW-1185">Reference proteome</keyword>
<protein>
    <submittedName>
        <fullName evidence="5">ATP-binding cassette domain-containing protein</fullName>
    </submittedName>
</protein>
<evidence type="ECO:0000256" key="2">
    <source>
        <dbReference type="ARBA" id="ARBA00022741"/>
    </source>
</evidence>
<dbReference type="InterPro" id="IPR003593">
    <property type="entry name" value="AAA+_ATPase"/>
</dbReference>
<comment type="caution">
    <text evidence="5">The sequence shown here is derived from an EMBL/GenBank/DDBJ whole genome shotgun (WGS) entry which is preliminary data.</text>
</comment>
<dbReference type="GO" id="GO:0005524">
    <property type="term" value="F:ATP binding"/>
    <property type="evidence" value="ECO:0007669"/>
    <property type="project" value="UniProtKB-KW"/>
</dbReference>
<dbReference type="EMBL" id="JAKGUD010000013">
    <property type="protein sequence ID" value="MCF4143272.1"/>
    <property type="molecule type" value="Genomic_DNA"/>
</dbReference>
<dbReference type="SUPFAM" id="SSF52540">
    <property type="entry name" value="P-loop containing nucleoside triphosphate hydrolases"/>
    <property type="match status" value="1"/>
</dbReference>
<keyword evidence="2" id="KW-0547">Nucleotide-binding</keyword>
<dbReference type="PANTHER" id="PTHR42788">
    <property type="entry name" value="TAURINE IMPORT ATP-BINDING PROTEIN-RELATED"/>
    <property type="match status" value="1"/>
</dbReference>
<dbReference type="Pfam" id="PF00005">
    <property type="entry name" value="ABC_tran"/>
    <property type="match status" value="1"/>
</dbReference>
<dbReference type="Proteomes" id="UP001200430">
    <property type="component" value="Unassembled WGS sequence"/>
</dbReference>